<evidence type="ECO:0000259" key="3">
    <source>
        <dbReference type="Pfam" id="PF07495"/>
    </source>
</evidence>
<dbReference type="EMBL" id="SZUA01000003">
    <property type="protein sequence ID" value="TKR29603.1"/>
    <property type="molecule type" value="Genomic_DNA"/>
</dbReference>
<protein>
    <recommendedName>
        <fullName evidence="3">Two component regulator three Y domain-containing protein</fullName>
    </recommendedName>
</protein>
<evidence type="ECO:0000313" key="4">
    <source>
        <dbReference type="EMBL" id="TKR29603.1"/>
    </source>
</evidence>
<keyword evidence="1" id="KW-0597">Phosphoprotein</keyword>
<feature type="region of interest" description="Disordered" evidence="2">
    <location>
        <begin position="777"/>
        <end position="806"/>
    </location>
</feature>
<dbReference type="Pfam" id="PF07494">
    <property type="entry name" value="Reg_prop"/>
    <property type="match status" value="4"/>
</dbReference>
<evidence type="ECO:0000256" key="1">
    <source>
        <dbReference type="ARBA" id="ARBA00022553"/>
    </source>
</evidence>
<dbReference type="InterPro" id="IPR011123">
    <property type="entry name" value="Y_Y_Y"/>
</dbReference>
<dbReference type="PANTHER" id="PTHR43547">
    <property type="entry name" value="TWO-COMPONENT HISTIDINE KINASE"/>
    <property type="match status" value="1"/>
</dbReference>
<evidence type="ECO:0000256" key="2">
    <source>
        <dbReference type="SAM" id="MobiDB-lite"/>
    </source>
</evidence>
<dbReference type="Gene3D" id="2.60.40.10">
    <property type="entry name" value="Immunoglobulins"/>
    <property type="match status" value="1"/>
</dbReference>
<accession>A0A4V5ZQ09</accession>
<dbReference type="Gene3D" id="2.130.10.10">
    <property type="entry name" value="YVTN repeat-like/Quinoprotein amine dehydrogenase"/>
    <property type="match status" value="3"/>
</dbReference>
<comment type="caution">
    <text evidence="4">The sequence shown here is derived from an EMBL/GenBank/DDBJ whole genome shotgun (WGS) entry which is preliminary data.</text>
</comment>
<dbReference type="Pfam" id="PF07495">
    <property type="entry name" value="Y_Y_Y"/>
    <property type="match status" value="1"/>
</dbReference>
<organism evidence="4 5">
    <name type="scientific">Luteimonas gilva</name>
    <dbReference type="NCBI Taxonomy" id="2572684"/>
    <lineage>
        <taxon>Bacteria</taxon>
        <taxon>Pseudomonadati</taxon>
        <taxon>Pseudomonadota</taxon>
        <taxon>Gammaproteobacteria</taxon>
        <taxon>Lysobacterales</taxon>
        <taxon>Lysobacteraceae</taxon>
        <taxon>Luteimonas</taxon>
    </lineage>
</organism>
<gene>
    <name evidence="4" type="ORF">FCE95_15865</name>
</gene>
<name>A0A4V5ZQ09_9GAMM</name>
<dbReference type="GO" id="GO:0000155">
    <property type="term" value="F:phosphorelay sensor kinase activity"/>
    <property type="evidence" value="ECO:0007669"/>
    <property type="project" value="TreeGrafter"/>
</dbReference>
<dbReference type="PANTHER" id="PTHR43547:SF2">
    <property type="entry name" value="HYBRID SIGNAL TRANSDUCTION HISTIDINE KINASE C"/>
    <property type="match status" value="1"/>
</dbReference>
<reference evidence="4 5" key="1">
    <citation type="submission" date="2019-04" db="EMBL/GenBank/DDBJ databases">
        <title>Reference strain of H23.</title>
        <authorList>
            <person name="Luo X."/>
        </authorList>
    </citation>
    <scope>NUCLEOTIDE SEQUENCE [LARGE SCALE GENOMIC DNA]</scope>
    <source>
        <strain evidence="4 5">H23</strain>
    </source>
</reference>
<dbReference type="AlphaFoldDB" id="A0A4V5ZQ09"/>
<dbReference type="OrthoDB" id="176203at2"/>
<sequence>MAEMEEPIARIRGAIRRLALTIAILAACACAWASPTQLESRSGVRVFTDEDGLPPSGVNAVVQSRDGYLWIGTFGGLARFDGLSFTVFKGQSALRLSDPEGGQYAGPASDRILALYEDDAGRLWIGTQDAGLSVFERGSFRHLSVCGGVCLVNDILQGPDKALWVATNRGLLKMDPASQRAVWIQRVEGSGYSRLASDKQGRIYVGGYGGLWVVVGQKLESISLPDAQTSTVLLKRSDDELLVGTLRDLYRYDPVRRQWRALGIGRPAYAARSADGQWWISLESGQVLRQDGMGAWRDVPELAVGTTSLTWDDEGNLWVGSGSKGLLRVRKPLFGLLAAPHLQANVAGRAVISDGLGGLWFGSDCGPLLHRRHDGTIQKLPLEPALENDCVNSLLLDRQGVLWVGTSGGVLGRIADDEPRQIAAWPNGTSVHMQDDQGRYLVSSGDSTFELETDAEGRIVARRRIDALGGMNINSVVAAANGGRWFVGDRGVFRLVGAKVVEQWTTREGLSSRFARALYRDDKTGTLWVGTYGGGLNRIRDGKVQRYDSHNGLIDDTVSCILADDRGRLWLAGNRGVALLPAPQEAAVGIESIGYSASDGLVPAEINGGVPFACHRDAQGRFWFSLVEGFAVIDPADVPQVRAVSLRPHIEHVSVAGRAQDAVGSTLTLKSFARNLEIRYTAINLTRPQETRFRFRLSGFDQDWVEAGQNRSILYPSIPWGEHLFEVQARTEGGPWSAVSAKLRILHPQPWYQRPWLWMLATSLGLLVLVGGTRLEKSRSSSESEQPSAVRAAARQKRFGIRKPPN</sequence>
<dbReference type="InterPro" id="IPR013783">
    <property type="entry name" value="Ig-like_fold"/>
</dbReference>
<evidence type="ECO:0000313" key="5">
    <source>
        <dbReference type="Proteomes" id="UP000308707"/>
    </source>
</evidence>
<dbReference type="InterPro" id="IPR015943">
    <property type="entry name" value="WD40/YVTN_repeat-like_dom_sf"/>
</dbReference>
<proteinExistence type="predicted"/>
<dbReference type="Proteomes" id="UP000308707">
    <property type="component" value="Unassembled WGS sequence"/>
</dbReference>
<keyword evidence="5" id="KW-1185">Reference proteome</keyword>
<dbReference type="InterPro" id="IPR011110">
    <property type="entry name" value="Reg_prop"/>
</dbReference>
<dbReference type="SUPFAM" id="SSF63829">
    <property type="entry name" value="Calcium-dependent phosphotriesterase"/>
    <property type="match status" value="2"/>
</dbReference>
<feature type="compositionally biased region" description="Basic residues" evidence="2">
    <location>
        <begin position="794"/>
        <end position="806"/>
    </location>
</feature>
<feature type="domain" description="Two component regulator three Y" evidence="3">
    <location>
        <begin position="687"/>
        <end position="744"/>
    </location>
</feature>